<sequence>MIESNDINEDYMNFKIYENNLLLAEDNFLNIISDLFKHAKEKEMLYNVFHHLKNSESFKKNITIKSFVIYSMGFKLYYKRNANNSEIEYAIRLIKESADLGCVYAKNLREFLFNTKSVDYIIKKIIS</sequence>
<evidence type="ECO:0000313" key="1">
    <source>
        <dbReference type="EMBL" id="KAF0508957.1"/>
    </source>
</evidence>
<dbReference type="Proteomes" id="UP000439903">
    <property type="component" value="Unassembled WGS sequence"/>
</dbReference>
<organism evidence="1 2">
    <name type="scientific">Gigaspora margarita</name>
    <dbReference type="NCBI Taxonomy" id="4874"/>
    <lineage>
        <taxon>Eukaryota</taxon>
        <taxon>Fungi</taxon>
        <taxon>Fungi incertae sedis</taxon>
        <taxon>Mucoromycota</taxon>
        <taxon>Glomeromycotina</taxon>
        <taxon>Glomeromycetes</taxon>
        <taxon>Diversisporales</taxon>
        <taxon>Gigasporaceae</taxon>
        <taxon>Gigaspora</taxon>
    </lineage>
</organism>
<accession>A0A8H4ALE9</accession>
<evidence type="ECO:0000313" key="2">
    <source>
        <dbReference type="Proteomes" id="UP000439903"/>
    </source>
</evidence>
<gene>
    <name evidence="1" type="ORF">F8M41_018643</name>
</gene>
<keyword evidence="2" id="KW-1185">Reference proteome</keyword>
<protein>
    <submittedName>
        <fullName evidence="1">Uncharacterized protein</fullName>
    </submittedName>
</protein>
<comment type="caution">
    <text evidence="1">The sequence shown here is derived from an EMBL/GenBank/DDBJ whole genome shotgun (WGS) entry which is preliminary data.</text>
</comment>
<dbReference type="OrthoDB" id="2399738at2759"/>
<name>A0A8H4ALE9_GIGMA</name>
<proteinExistence type="predicted"/>
<dbReference type="EMBL" id="WTPW01000460">
    <property type="protein sequence ID" value="KAF0508957.1"/>
    <property type="molecule type" value="Genomic_DNA"/>
</dbReference>
<dbReference type="AlphaFoldDB" id="A0A8H4ALE9"/>
<reference evidence="1 2" key="1">
    <citation type="journal article" date="2019" name="Environ. Microbiol.">
        <title>At the nexus of three kingdoms: the genome of the mycorrhizal fungus Gigaspora margarita provides insights into plant, endobacterial and fungal interactions.</title>
        <authorList>
            <person name="Venice F."/>
            <person name="Ghignone S."/>
            <person name="Salvioli di Fossalunga A."/>
            <person name="Amselem J."/>
            <person name="Novero M."/>
            <person name="Xianan X."/>
            <person name="Sedzielewska Toro K."/>
            <person name="Morin E."/>
            <person name="Lipzen A."/>
            <person name="Grigoriev I.V."/>
            <person name="Henrissat B."/>
            <person name="Martin F.M."/>
            <person name="Bonfante P."/>
        </authorList>
    </citation>
    <scope>NUCLEOTIDE SEQUENCE [LARGE SCALE GENOMIC DNA]</scope>
    <source>
        <strain evidence="1 2">BEG34</strain>
    </source>
</reference>